<evidence type="ECO:0000256" key="10">
    <source>
        <dbReference type="RuleBase" id="RU003811"/>
    </source>
</evidence>
<dbReference type="PANTHER" id="PTHR23090">
    <property type="entry name" value="NH 3 /GLUTAMINE-DEPENDENT NAD + SYNTHETASE"/>
    <property type="match status" value="1"/>
</dbReference>
<dbReference type="Gene3D" id="3.60.110.10">
    <property type="entry name" value="Carbon-nitrogen hydrolase"/>
    <property type="match status" value="1"/>
</dbReference>
<protein>
    <recommendedName>
        <fullName evidence="7 8">Glutamine-dependent NAD(+) synthetase</fullName>
        <ecNumber evidence="7 8">6.3.5.1</ecNumber>
    </recommendedName>
    <alternativeName>
        <fullName evidence="7 8">NAD(+) synthase [glutamine-hydrolyzing]</fullName>
    </alternativeName>
</protein>
<comment type="similarity">
    <text evidence="2 7 8">In the C-terminal section; belongs to the NAD synthetase family.</text>
</comment>
<evidence type="ECO:0000256" key="5">
    <source>
        <dbReference type="ARBA" id="ARBA00022840"/>
    </source>
</evidence>
<dbReference type="Pfam" id="PF02540">
    <property type="entry name" value="NAD_synthase"/>
    <property type="match status" value="1"/>
</dbReference>
<dbReference type="RefSeq" id="WP_015452833.1">
    <property type="nucleotide sequence ID" value="NC_020549.1"/>
</dbReference>
<dbReference type="Gene3D" id="3.40.50.620">
    <property type="entry name" value="HUPs"/>
    <property type="match status" value="1"/>
</dbReference>
<dbReference type="GeneID" id="93077232"/>
<dbReference type="Pfam" id="PF00795">
    <property type="entry name" value="CN_hydrolase"/>
    <property type="match status" value="1"/>
</dbReference>
<keyword evidence="5 7" id="KW-0067">ATP-binding</keyword>
<dbReference type="InterPro" id="IPR036526">
    <property type="entry name" value="C-N_Hydrolase_sf"/>
</dbReference>
<sequence>MLKKLKIAIAQLNPVVGDIAGNIAKARRAREEANRQGMDLILFTELFISGYPPEDLVFKKSFIQACSSAIDTLKSDTHDGGAGIVVGFPRQDQEGVLNSVVILDAGNIIAVRDKINLPNYSEFHEKRTFISGYSNDPIVFRDIRLGILICEDIWKNSNICKHLKKQGAEFLFSLNASPYYHNKLKKRHEIVTGQISHVHLPIIYVNQVGGQDELIFDGASFCFDGQQQLAFQMKHFSEQNFMTEWHYDQQLSQWNYMSDDSASTMYIPLQEEEADYNACVLSLRDYVQKNNFHKVIIGLSGGIDSALCAAIAVDALGKENVQTIMLPYKYTSPQSLEDAAACAKALGCKYDVLPIHDLVNHFFSLMSQFLQEEPSGIVAENIQSRIRGNILMALSNHSKAMLLTTSNKSEISVGYGTLYGDMSGGFNPLKDLYKTQVFQLASWRNSHGITSGLGPLTEVIPPSILEKSPSAELRPHQTDQESLPPYPILDDIIKRIVENEESFINNDQEYNDETVRYVEHLLYGSEYKRRQAPVGTKITAKSFGRDRLYPISNKFRDHISEE</sequence>
<dbReference type="InterPro" id="IPR014445">
    <property type="entry name" value="Gln-dep_NAD_synthase"/>
</dbReference>
<feature type="binding site" evidence="7">
    <location>
        <begin position="298"/>
        <end position="305"/>
    </location>
    <ligand>
        <name>ATP</name>
        <dbReference type="ChEBI" id="CHEBI:30616"/>
    </ligand>
</feature>
<evidence type="ECO:0000256" key="4">
    <source>
        <dbReference type="ARBA" id="ARBA00022741"/>
    </source>
</evidence>
<evidence type="ECO:0000256" key="9">
    <source>
        <dbReference type="PROSITE-ProRule" id="PRU10139"/>
    </source>
</evidence>
<feature type="active site" description="Proton acceptor; for glutaminase activity" evidence="7">
    <location>
        <position position="45"/>
    </location>
</feature>
<dbReference type="SUPFAM" id="SSF56317">
    <property type="entry name" value="Carbon-nitrogen hydrolase"/>
    <property type="match status" value="1"/>
</dbReference>
<feature type="binding site" evidence="7">
    <location>
        <position position="528"/>
    </location>
    <ligand>
        <name>deamido-NAD(+)</name>
        <dbReference type="ChEBI" id="CHEBI:58437"/>
        <note>ligand shared between two neighboring subunits</note>
    </ligand>
</feature>
<dbReference type="PROSITE" id="PS50263">
    <property type="entry name" value="CN_HYDROLASE"/>
    <property type="match status" value="1"/>
</dbReference>
<dbReference type="CDD" id="cd07570">
    <property type="entry name" value="GAT_Gln-NAD-synth"/>
    <property type="match status" value="1"/>
</dbReference>
<evidence type="ECO:0000256" key="2">
    <source>
        <dbReference type="ARBA" id="ARBA00007145"/>
    </source>
</evidence>
<feature type="domain" description="CN hydrolase" evidence="11">
    <location>
        <begin position="5"/>
        <end position="253"/>
    </location>
</feature>
<comment type="caution">
    <text evidence="7">Lacks conserved residue(s) required for the propagation of feature annotation.</text>
</comment>
<dbReference type="HAMAP" id="MF_02090">
    <property type="entry name" value="NadE_glutamine_dep"/>
    <property type="match status" value="1"/>
</dbReference>
<dbReference type="CDD" id="cd00553">
    <property type="entry name" value="NAD_synthase"/>
    <property type="match status" value="1"/>
</dbReference>
<feature type="binding site" evidence="7">
    <location>
        <position position="410"/>
    </location>
    <ligand>
        <name>deamido-NAD(+)</name>
        <dbReference type="ChEBI" id="CHEBI:58437"/>
        <note>ligand shared between two neighboring subunits</note>
    </ligand>
</feature>
<dbReference type="InterPro" id="IPR022310">
    <property type="entry name" value="NAD/GMP_synthase"/>
</dbReference>
<gene>
    <name evidence="7" type="primary">nadE</name>
    <name evidence="12" type="ORF">WSI_04340</name>
</gene>
<evidence type="ECO:0000256" key="3">
    <source>
        <dbReference type="ARBA" id="ARBA00022598"/>
    </source>
</evidence>
<evidence type="ECO:0000313" key="13">
    <source>
        <dbReference type="Proteomes" id="UP000011820"/>
    </source>
</evidence>
<feature type="binding site" evidence="7">
    <location>
        <position position="177"/>
    </location>
    <ligand>
        <name>L-glutamine</name>
        <dbReference type="ChEBI" id="CHEBI:58359"/>
    </ligand>
</feature>
<feature type="active site" description="For glutaminase activity" evidence="7">
    <location>
        <position position="114"/>
    </location>
</feature>
<feature type="binding site" evidence="7">
    <location>
        <position position="405"/>
    </location>
    <ligand>
        <name>ATP</name>
        <dbReference type="ChEBI" id="CHEBI:30616"/>
    </ligand>
</feature>
<comment type="catalytic activity">
    <reaction evidence="7 8">
        <text>deamido-NAD(+) + L-glutamine + ATP + H2O = L-glutamate + AMP + diphosphate + NAD(+) + H(+)</text>
        <dbReference type="Rhea" id="RHEA:24384"/>
        <dbReference type="ChEBI" id="CHEBI:15377"/>
        <dbReference type="ChEBI" id="CHEBI:15378"/>
        <dbReference type="ChEBI" id="CHEBI:29985"/>
        <dbReference type="ChEBI" id="CHEBI:30616"/>
        <dbReference type="ChEBI" id="CHEBI:33019"/>
        <dbReference type="ChEBI" id="CHEBI:57540"/>
        <dbReference type="ChEBI" id="CHEBI:58359"/>
        <dbReference type="ChEBI" id="CHEBI:58437"/>
        <dbReference type="ChEBI" id="CHEBI:456215"/>
        <dbReference type="EC" id="6.3.5.1"/>
    </reaction>
</comment>
<dbReference type="SUPFAM" id="SSF52402">
    <property type="entry name" value="Adenine nucleotide alpha hydrolases-like"/>
    <property type="match status" value="1"/>
</dbReference>
<organism evidence="12 13">
    <name type="scientific">Candidatus Liberibacter asiaticus str. gxpsy</name>
    <dbReference type="NCBI Taxonomy" id="1174529"/>
    <lineage>
        <taxon>Bacteria</taxon>
        <taxon>Pseudomonadati</taxon>
        <taxon>Pseudomonadota</taxon>
        <taxon>Alphaproteobacteria</taxon>
        <taxon>Hyphomicrobiales</taxon>
        <taxon>Rhizobiaceae</taxon>
        <taxon>Liberibacter</taxon>
    </lineage>
</organism>
<comment type="function">
    <text evidence="7">Catalyzes the ATP-dependent amidation of deamido-NAD to form NAD. Uses L-glutamine as a nitrogen source.</text>
</comment>
<accession>A0ABN4B6X4</accession>
<dbReference type="NCBIfam" id="TIGR00552">
    <property type="entry name" value="nadE"/>
    <property type="match status" value="1"/>
</dbReference>
<feature type="binding site" evidence="7">
    <location>
        <position position="183"/>
    </location>
    <ligand>
        <name>L-glutamine</name>
        <dbReference type="ChEBI" id="CHEBI:58359"/>
    </ligand>
</feature>
<evidence type="ECO:0000256" key="7">
    <source>
        <dbReference type="HAMAP-Rule" id="MF_02090"/>
    </source>
</evidence>
<dbReference type="InterPro" id="IPR014729">
    <property type="entry name" value="Rossmann-like_a/b/a_fold"/>
</dbReference>
<reference evidence="12 13" key="1">
    <citation type="journal article" date="2013" name="Genome Announc.">
        <title>Complete Genome Sequence of a Chinese Strain of 'Candidatus Liberibacter asiaticus'.</title>
        <authorList>
            <person name="Lin H."/>
            <person name="Han C.S."/>
            <person name="Liu B."/>
            <person name="Lou B."/>
            <person name="Bai X."/>
            <person name="Deng C."/>
            <person name="Civerolo E.L."/>
            <person name="Gupta G."/>
        </authorList>
    </citation>
    <scope>NUCLEOTIDE SEQUENCE [LARGE SCALE GENOMIC DNA]</scope>
    <source>
        <strain evidence="13">gxpsy</strain>
    </source>
</reference>
<evidence type="ECO:0000256" key="6">
    <source>
        <dbReference type="ARBA" id="ARBA00023027"/>
    </source>
</evidence>
<dbReference type="PANTHER" id="PTHR23090:SF9">
    <property type="entry name" value="GLUTAMINE-DEPENDENT NAD(+) SYNTHETASE"/>
    <property type="match status" value="1"/>
</dbReference>
<comment type="similarity">
    <text evidence="10">Belongs to the NAD synthetase family.</text>
</comment>
<dbReference type="Proteomes" id="UP000011820">
    <property type="component" value="Chromosome"/>
</dbReference>
<dbReference type="EC" id="6.3.5.1" evidence="7 8"/>
<evidence type="ECO:0000256" key="1">
    <source>
        <dbReference type="ARBA" id="ARBA00005188"/>
    </source>
</evidence>
<keyword evidence="13" id="KW-1185">Reference proteome</keyword>
<dbReference type="NCBIfam" id="NF010588">
    <property type="entry name" value="PRK13981.1"/>
    <property type="match status" value="1"/>
</dbReference>
<dbReference type="PROSITE" id="PS00920">
    <property type="entry name" value="NITRIL_CHT_1"/>
    <property type="match status" value="1"/>
</dbReference>
<evidence type="ECO:0000313" key="12">
    <source>
        <dbReference type="EMBL" id="AGH17238.1"/>
    </source>
</evidence>
<feature type="binding site" evidence="7">
    <location>
        <position position="381"/>
    </location>
    <ligand>
        <name>deamido-NAD(+)</name>
        <dbReference type="ChEBI" id="CHEBI:58437"/>
        <note>ligand shared between two neighboring subunits</note>
    </ligand>
</feature>
<evidence type="ECO:0000256" key="8">
    <source>
        <dbReference type="PIRNR" id="PIRNR006630"/>
    </source>
</evidence>
<evidence type="ECO:0000259" key="11">
    <source>
        <dbReference type="PROSITE" id="PS50263"/>
    </source>
</evidence>
<dbReference type="InterPro" id="IPR003010">
    <property type="entry name" value="C-N_Hydrolase"/>
</dbReference>
<dbReference type="PIRSF" id="PIRSF006630">
    <property type="entry name" value="NADS_GAT"/>
    <property type="match status" value="1"/>
</dbReference>
<keyword evidence="6 7" id="KW-0520">NAD</keyword>
<feature type="active site" description="Proton acceptor" evidence="9">
    <location>
        <position position="45"/>
    </location>
</feature>
<proteinExistence type="inferred from homology"/>
<name>A0ABN4B6X4_LIBAS</name>
<dbReference type="InterPro" id="IPR003694">
    <property type="entry name" value="NAD_synthase"/>
</dbReference>
<comment type="pathway">
    <text evidence="1 7 8">Cofactor biosynthesis; NAD(+) biosynthesis; NAD(+) from deamido-NAD(+) (L-Gln route): step 1/1.</text>
</comment>
<dbReference type="EMBL" id="CP004005">
    <property type="protein sequence ID" value="AGH17238.1"/>
    <property type="molecule type" value="Genomic_DNA"/>
</dbReference>
<feature type="binding site" evidence="7">
    <location>
        <position position="120"/>
    </location>
    <ligand>
        <name>L-glutamine</name>
        <dbReference type="ChEBI" id="CHEBI:58359"/>
    </ligand>
</feature>
<dbReference type="InterPro" id="IPR000132">
    <property type="entry name" value="Nitrilase/CN_hydratase_CS"/>
</dbReference>
<keyword evidence="3 7" id="KW-0436">Ligase</keyword>
<keyword evidence="4 7" id="KW-0547">Nucleotide-binding</keyword>
<feature type="active site" description="Nucleophile; for glutaminase activity" evidence="7">
    <location>
        <position position="150"/>
    </location>
</feature>